<gene>
    <name evidence="7" type="ORF">AMTR_s00108p00058320</name>
</gene>
<feature type="transmembrane region" description="Helical" evidence="6">
    <location>
        <begin position="12"/>
        <end position="32"/>
    </location>
</feature>
<dbReference type="InterPro" id="IPR018499">
    <property type="entry name" value="Tetraspanin/Peripherin"/>
</dbReference>
<dbReference type="Proteomes" id="UP000017836">
    <property type="component" value="Unassembled WGS sequence"/>
</dbReference>
<keyword evidence="4 6" id="KW-1133">Transmembrane helix</keyword>
<dbReference type="GO" id="GO:0009734">
    <property type="term" value="P:auxin-activated signaling pathway"/>
    <property type="evidence" value="ECO:0007669"/>
    <property type="project" value="InterPro"/>
</dbReference>
<proteinExistence type="inferred from homology"/>
<dbReference type="AlphaFoldDB" id="W1NQU7"/>
<name>W1NQU7_AMBTC</name>
<feature type="transmembrane region" description="Helical" evidence="6">
    <location>
        <begin position="75"/>
        <end position="96"/>
    </location>
</feature>
<evidence type="ECO:0000256" key="3">
    <source>
        <dbReference type="ARBA" id="ARBA00022692"/>
    </source>
</evidence>
<protein>
    <recommendedName>
        <fullName evidence="9">Tetraspanin</fullName>
    </recommendedName>
</protein>
<organism evidence="7 8">
    <name type="scientific">Amborella trichopoda</name>
    <dbReference type="NCBI Taxonomy" id="13333"/>
    <lineage>
        <taxon>Eukaryota</taxon>
        <taxon>Viridiplantae</taxon>
        <taxon>Streptophyta</taxon>
        <taxon>Embryophyta</taxon>
        <taxon>Tracheophyta</taxon>
        <taxon>Spermatophyta</taxon>
        <taxon>Magnoliopsida</taxon>
        <taxon>Amborellales</taxon>
        <taxon>Amborellaceae</taxon>
        <taxon>Amborella</taxon>
    </lineage>
</organism>
<dbReference type="GO" id="GO:0005886">
    <property type="term" value="C:plasma membrane"/>
    <property type="evidence" value="ECO:0000318"/>
    <property type="project" value="GO_Central"/>
</dbReference>
<dbReference type="eggNOG" id="ENOG502QT0N">
    <property type="taxonomic scope" value="Eukaryota"/>
</dbReference>
<evidence type="ECO:0000256" key="1">
    <source>
        <dbReference type="ARBA" id="ARBA00004141"/>
    </source>
</evidence>
<evidence type="ECO:0000313" key="8">
    <source>
        <dbReference type="Proteomes" id="UP000017836"/>
    </source>
</evidence>
<keyword evidence="3 6" id="KW-0812">Transmembrane</keyword>
<dbReference type="PANTHER" id="PTHR32191">
    <property type="entry name" value="TETRASPANIN-8-RELATED"/>
    <property type="match status" value="1"/>
</dbReference>
<keyword evidence="8" id="KW-1185">Reference proteome</keyword>
<dbReference type="Gramene" id="ERM99321">
    <property type="protein sequence ID" value="ERM99321"/>
    <property type="gene ID" value="AMTR_s00108p00058320"/>
</dbReference>
<reference evidence="8" key="1">
    <citation type="journal article" date="2013" name="Science">
        <title>The Amborella genome and the evolution of flowering plants.</title>
        <authorList>
            <consortium name="Amborella Genome Project"/>
        </authorList>
    </citation>
    <scope>NUCLEOTIDE SEQUENCE [LARGE SCALE GENOMIC DNA]</scope>
</reference>
<dbReference type="KEGG" id="atr:18427359"/>
<dbReference type="OrthoDB" id="620353at2759"/>
<dbReference type="EMBL" id="KI395026">
    <property type="protein sequence ID" value="ERM99321.1"/>
    <property type="molecule type" value="Genomic_DNA"/>
</dbReference>
<evidence type="ECO:0000256" key="2">
    <source>
        <dbReference type="ARBA" id="ARBA00006840"/>
    </source>
</evidence>
<evidence type="ECO:0000256" key="4">
    <source>
        <dbReference type="ARBA" id="ARBA00022989"/>
    </source>
</evidence>
<dbReference type="OMA" id="RWWHERR"/>
<dbReference type="Pfam" id="PF00335">
    <property type="entry name" value="Tetraspanin"/>
    <property type="match status" value="1"/>
</dbReference>
<sequence length="284" mass="32223">MVYRFSNSVIGILNLFTLVASIPVIGGGLWLARSSSTCQSFLQMPVLVLGFVILAVSLAGFIGACFNVALALRAYLAAMLLLIVALLSLTIFAFVVTSKGKGVEVPGHEYKEYHLEGYSPWLRHKVTDEANWRHIRSCILTSRTCASLATWTPLDYLQRDLSPIQSGCCKPPTSCQFGAAIMGVAQDPDCSWWSNTEGWLCYECDSCKAGVLEDMKRNWQKLSVLNIVILIFLIFICTIGCCALRNTRRSETDYPYGDNHMTKVKPRWDFYWWRWWKDRQEQIY</sequence>
<evidence type="ECO:0000313" key="7">
    <source>
        <dbReference type="EMBL" id="ERM99321.1"/>
    </source>
</evidence>
<feature type="transmembrane region" description="Helical" evidence="6">
    <location>
        <begin position="224"/>
        <end position="246"/>
    </location>
</feature>
<feature type="transmembrane region" description="Helical" evidence="6">
    <location>
        <begin position="44"/>
        <end position="69"/>
    </location>
</feature>
<comment type="similarity">
    <text evidence="2">Belongs to the tetraspanin (TM4SF) family.</text>
</comment>
<evidence type="ECO:0000256" key="6">
    <source>
        <dbReference type="SAM" id="Phobius"/>
    </source>
</evidence>
<dbReference type="GO" id="GO:0009506">
    <property type="term" value="C:plasmodesma"/>
    <property type="evidence" value="ECO:0000318"/>
    <property type="project" value="GO_Central"/>
</dbReference>
<keyword evidence="5 6" id="KW-0472">Membrane</keyword>
<evidence type="ECO:0000256" key="5">
    <source>
        <dbReference type="ARBA" id="ARBA00023136"/>
    </source>
</evidence>
<dbReference type="InterPro" id="IPR044991">
    <property type="entry name" value="TET_plant"/>
</dbReference>
<accession>W1NQU7</accession>
<comment type="subcellular location">
    <subcellularLocation>
        <location evidence="1">Membrane</location>
        <topology evidence="1">Multi-pass membrane protein</topology>
    </subcellularLocation>
</comment>
<evidence type="ECO:0008006" key="9">
    <source>
        <dbReference type="Google" id="ProtNLM"/>
    </source>
</evidence>
<dbReference type="HOGENOM" id="CLU_066970_0_0_1"/>